<gene>
    <name evidence="1" type="ORF">F7Q93_02615</name>
</gene>
<dbReference type="RefSeq" id="WP_128093101.1">
    <property type="nucleotide sequence ID" value="NZ_JBHEEN010000001.1"/>
</dbReference>
<name>A0A643F5H5_9HYPH</name>
<comment type="caution">
    <text evidence="1">The sequence shown here is derived from an EMBL/GenBank/DDBJ whole genome shotgun (WGS) entry which is preliminary data.</text>
</comment>
<organism evidence="1">
    <name type="scientific">Brucella pituitosa</name>
    <dbReference type="NCBI Taxonomy" id="571256"/>
    <lineage>
        <taxon>Bacteria</taxon>
        <taxon>Pseudomonadati</taxon>
        <taxon>Pseudomonadota</taxon>
        <taxon>Alphaproteobacteria</taxon>
        <taxon>Hyphomicrobiales</taxon>
        <taxon>Brucellaceae</taxon>
        <taxon>Brucella/Ochrobactrum group</taxon>
        <taxon>Brucella</taxon>
    </lineage>
</organism>
<proteinExistence type="predicted"/>
<protein>
    <submittedName>
        <fullName evidence="1">Uncharacterized protein</fullName>
    </submittedName>
</protein>
<dbReference type="AlphaFoldDB" id="A0A643F5H5"/>
<dbReference type="EMBL" id="VZPE01000001">
    <property type="protein sequence ID" value="KAB0573403.1"/>
    <property type="molecule type" value="Genomic_DNA"/>
</dbReference>
<accession>A0A643F5H5</accession>
<evidence type="ECO:0000313" key="1">
    <source>
        <dbReference type="EMBL" id="KAB0573403.1"/>
    </source>
</evidence>
<reference evidence="1" key="1">
    <citation type="submission" date="2019-09" db="EMBL/GenBank/DDBJ databases">
        <title>Draft genome sequences of 48 bacterial type strains from the CCUG.</title>
        <authorList>
            <person name="Tunovic T."/>
            <person name="Pineiro-Iglesias B."/>
            <person name="Unosson C."/>
            <person name="Inganas E."/>
            <person name="Ohlen M."/>
            <person name="Cardew S."/>
            <person name="Jensie-Markopoulos S."/>
            <person name="Salva-Serra F."/>
            <person name="Jaen-Luchoro D."/>
            <person name="Karlsson R."/>
            <person name="Svensson-Stadler L."/>
            <person name="Chun J."/>
            <person name="Moore E."/>
        </authorList>
    </citation>
    <scope>NUCLEOTIDE SEQUENCE</scope>
    <source>
        <strain evidence="1">CCUG 50899</strain>
    </source>
</reference>
<sequence>MTREVLEYIIVPPYERAAQVADSAERLKDHLSRKFPGYSFKISGFVPVGDEEEFCVLPIMNYLSPDGRSLMCEQPNRWFMADIAQACRDFDYTGNRCAA</sequence>